<protein>
    <recommendedName>
        <fullName evidence="4">Ig-like domain-containing protein</fullName>
    </recommendedName>
</protein>
<keyword evidence="3" id="KW-1185">Reference proteome</keyword>
<evidence type="ECO:0000313" key="3">
    <source>
        <dbReference type="Proteomes" id="UP000245962"/>
    </source>
</evidence>
<dbReference type="InterPro" id="IPR013783">
    <property type="entry name" value="Ig-like_fold"/>
</dbReference>
<keyword evidence="1" id="KW-0732">Signal</keyword>
<reference evidence="2 3" key="1">
    <citation type="submission" date="2018-04" db="EMBL/GenBank/DDBJ databases">
        <title>Marixanthomonas spongiae HN-E44 sp. nov., isolated from a marine sponge.</title>
        <authorList>
            <person name="Luo L."/>
            <person name="Zhuang L."/>
        </authorList>
    </citation>
    <scope>NUCLEOTIDE SEQUENCE [LARGE SCALE GENOMIC DNA]</scope>
    <source>
        <strain evidence="2 3">HN-E44</strain>
    </source>
</reference>
<sequence>MKFYHTKTLTILLVTLFFISCGLTDDDEAVSSPSLTYPVTNLSAIFFEEGNSQPPTITWNGNQGTISLSSSIEGLSVNSSTGVLNWDKQLNPGDYTFDVIATNSAGQTSVSFNLSNPLQGTFTGTFSGSSFFELEFNSDGTLVVRANADNPDLGSGTWELANDILTADYTYDDTGNEYSISGLLEQSSTQVIYTGNWYYGHGAEEANEADVFEVIME</sequence>
<dbReference type="RefSeq" id="WP_116695202.1">
    <property type="nucleotide sequence ID" value="NZ_QEHR01000008.1"/>
</dbReference>
<evidence type="ECO:0000313" key="2">
    <source>
        <dbReference type="EMBL" id="PVW13576.1"/>
    </source>
</evidence>
<accession>A0A2U0HXL7</accession>
<feature type="chain" id="PRO_5015769542" description="Ig-like domain-containing protein" evidence="1">
    <location>
        <begin position="26"/>
        <end position="217"/>
    </location>
</feature>
<name>A0A2U0HXL7_9FLAO</name>
<feature type="signal peptide" evidence="1">
    <location>
        <begin position="1"/>
        <end position="25"/>
    </location>
</feature>
<dbReference type="Gene3D" id="2.60.40.10">
    <property type="entry name" value="Immunoglobulins"/>
    <property type="match status" value="1"/>
</dbReference>
<proteinExistence type="predicted"/>
<dbReference type="AlphaFoldDB" id="A0A2U0HXL7"/>
<evidence type="ECO:0000256" key="1">
    <source>
        <dbReference type="SAM" id="SignalP"/>
    </source>
</evidence>
<gene>
    <name evidence="2" type="ORF">DDV96_13065</name>
</gene>
<organism evidence="2 3">
    <name type="scientific">Marixanthomonas spongiae</name>
    <dbReference type="NCBI Taxonomy" id="2174845"/>
    <lineage>
        <taxon>Bacteria</taxon>
        <taxon>Pseudomonadati</taxon>
        <taxon>Bacteroidota</taxon>
        <taxon>Flavobacteriia</taxon>
        <taxon>Flavobacteriales</taxon>
        <taxon>Flavobacteriaceae</taxon>
        <taxon>Marixanthomonas</taxon>
    </lineage>
</organism>
<dbReference type="Pfam" id="PF05345">
    <property type="entry name" value="He_PIG"/>
    <property type="match status" value="1"/>
</dbReference>
<evidence type="ECO:0008006" key="4">
    <source>
        <dbReference type="Google" id="ProtNLM"/>
    </source>
</evidence>
<dbReference type="OrthoDB" id="1163392at2"/>
<dbReference type="PROSITE" id="PS51257">
    <property type="entry name" value="PROKAR_LIPOPROTEIN"/>
    <property type="match status" value="1"/>
</dbReference>
<dbReference type="Proteomes" id="UP000245962">
    <property type="component" value="Unassembled WGS sequence"/>
</dbReference>
<comment type="caution">
    <text evidence="2">The sequence shown here is derived from an EMBL/GenBank/DDBJ whole genome shotgun (WGS) entry which is preliminary data.</text>
</comment>
<dbReference type="EMBL" id="QEHR01000008">
    <property type="protein sequence ID" value="PVW13576.1"/>
    <property type="molecule type" value="Genomic_DNA"/>
</dbReference>